<organism evidence="3 4">
    <name type="scientific">Luteibacter sahnii</name>
    <dbReference type="NCBI Taxonomy" id="3021977"/>
    <lineage>
        <taxon>Bacteria</taxon>
        <taxon>Pseudomonadati</taxon>
        <taxon>Pseudomonadota</taxon>
        <taxon>Gammaproteobacteria</taxon>
        <taxon>Lysobacterales</taxon>
        <taxon>Rhodanobacteraceae</taxon>
        <taxon>Luteibacter</taxon>
    </lineage>
</organism>
<comment type="caution">
    <text evidence="3">The sequence shown here is derived from an EMBL/GenBank/DDBJ whole genome shotgun (WGS) entry which is preliminary data.</text>
</comment>
<dbReference type="RefSeq" id="WP_320551875.1">
    <property type="nucleotide sequence ID" value="NZ_JAQLOK010000004.1"/>
</dbReference>
<keyword evidence="1" id="KW-0812">Transmembrane</keyword>
<keyword evidence="2" id="KW-0732">Signal</keyword>
<feature type="signal peptide" evidence="2">
    <location>
        <begin position="1"/>
        <end position="23"/>
    </location>
</feature>
<feature type="transmembrane region" description="Helical" evidence="1">
    <location>
        <begin position="243"/>
        <end position="269"/>
    </location>
</feature>
<reference evidence="3 4" key="1">
    <citation type="journal article" date="2024" name="Curr. Microbiol.">
        <title>Luteibacter sahnii sp. nov., A Novel Yellow-Colored Xanthomonadin Pigment Producing Probiotic Bacterium from Healthy Rice Seed Microbiome.</title>
        <authorList>
            <person name="Jaiswal G."/>
            <person name="Rana R."/>
            <person name="Nayak P.K."/>
            <person name="Chouhan R."/>
            <person name="Gandhi S.G."/>
            <person name="Patel H.K."/>
            <person name="Patil P.B."/>
        </authorList>
    </citation>
    <scope>NUCLEOTIDE SEQUENCE [LARGE SCALE GENOMIC DNA]</scope>
    <source>
        <strain evidence="3 4">PPL201</strain>
    </source>
</reference>
<feature type="chain" id="PRO_5045289317" evidence="2">
    <location>
        <begin position="24"/>
        <end position="278"/>
    </location>
</feature>
<evidence type="ECO:0000313" key="4">
    <source>
        <dbReference type="Proteomes" id="UP001528850"/>
    </source>
</evidence>
<name>A0ABT6BCW5_9GAMM</name>
<accession>A0ABT6BCW5</accession>
<evidence type="ECO:0000256" key="1">
    <source>
        <dbReference type="SAM" id="Phobius"/>
    </source>
</evidence>
<dbReference type="Pfam" id="PF09935">
    <property type="entry name" value="DUF2167"/>
    <property type="match status" value="1"/>
</dbReference>
<keyword evidence="1" id="KW-0472">Membrane</keyword>
<dbReference type="EMBL" id="JARJJS010000003">
    <property type="protein sequence ID" value="MDF4025942.1"/>
    <property type="molecule type" value="Genomic_DNA"/>
</dbReference>
<keyword evidence="1" id="KW-1133">Transmembrane helix</keyword>
<sequence length="278" mass="30272">MLKFARRIAALVALSFVALVAHAQDIKELPWQRGPTEVRLGGEATLKVPEGYAFLDPAGTRRLDTLMQNPSSEGDSYTLAPDDLAWFAFFTYDDIGYVKDDDTLDANALLSSVTKDNEASNEERRKSHWSTVSIAGWKTKPQYDTTFKSLTWAFIVRDDQTHEDTVNYNARLLGRTGVMSVDVVADPAGVDSAIAQFKDVVRGFAFNPGQSYTDFRAGDRIAEYGLGALIVGGAAAVAAKKGFFAVLLSALAAGWKFLLMGLAAVGAFFKRLVGRGKR</sequence>
<protein>
    <submittedName>
        <fullName evidence="3">DUF2167 domain-containing protein</fullName>
    </submittedName>
</protein>
<dbReference type="Proteomes" id="UP001528850">
    <property type="component" value="Unassembled WGS sequence"/>
</dbReference>
<keyword evidence="4" id="KW-1185">Reference proteome</keyword>
<gene>
    <name evidence="3" type="ORF">P3W24_13270</name>
</gene>
<proteinExistence type="predicted"/>
<dbReference type="InterPro" id="IPR018682">
    <property type="entry name" value="DUF2167_membr"/>
</dbReference>
<evidence type="ECO:0000256" key="2">
    <source>
        <dbReference type="SAM" id="SignalP"/>
    </source>
</evidence>
<evidence type="ECO:0000313" key="3">
    <source>
        <dbReference type="EMBL" id="MDF4025942.1"/>
    </source>
</evidence>